<evidence type="ECO:0000313" key="4">
    <source>
        <dbReference type="EMBL" id="MCW2308330.1"/>
    </source>
</evidence>
<dbReference type="RefSeq" id="WP_264601951.1">
    <property type="nucleotide sequence ID" value="NZ_JAOQNS010000007.1"/>
</dbReference>
<dbReference type="EMBL" id="JAOQNS010000007">
    <property type="protein sequence ID" value="MCW2308330.1"/>
    <property type="molecule type" value="Genomic_DNA"/>
</dbReference>
<feature type="compositionally biased region" description="Low complexity" evidence="1">
    <location>
        <begin position="126"/>
        <end position="136"/>
    </location>
</feature>
<proteinExistence type="predicted"/>
<dbReference type="Pfam" id="PF20072">
    <property type="entry name" value="DUF6468"/>
    <property type="match status" value="1"/>
</dbReference>
<evidence type="ECO:0000313" key="5">
    <source>
        <dbReference type="Proteomes" id="UP001209755"/>
    </source>
</evidence>
<accession>A0ABT3HD73</accession>
<evidence type="ECO:0000259" key="3">
    <source>
        <dbReference type="Pfam" id="PF20072"/>
    </source>
</evidence>
<evidence type="ECO:0000256" key="2">
    <source>
        <dbReference type="SAM" id="Phobius"/>
    </source>
</evidence>
<name>A0ABT3HD73_9HYPH</name>
<keyword evidence="2" id="KW-0472">Membrane</keyword>
<comment type="caution">
    <text evidence="4">The sequence shown here is derived from an EMBL/GenBank/DDBJ whole genome shotgun (WGS) entry which is preliminary data.</text>
</comment>
<feature type="compositionally biased region" description="Basic and acidic residues" evidence="1">
    <location>
        <begin position="138"/>
        <end position="148"/>
    </location>
</feature>
<protein>
    <recommendedName>
        <fullName evidence="3">DUF6468 domain-containing protein</fullName>
    </recommendedName>
</protein>
<keyword evidence="2" id="KW-0812">Transmembrane</keyword>
<evidence type="ECO:0000256" key="1">
    <source>
        <dbReference type="SAM" id="MobiDB-lite"/>
    </source>
</evidence>
<feature type="transmembrane region" description="Helical" evidence="2">
    <location>
        <begin position="6"/>
        <end position="27"/>
    </location>
</feature>
<sequence length="148" mass="16049">MSTLSLGFIVEGFVTLLLVLTIGYCIVLNRRLKRLHADEEVLKATISELLTATEIAERAIHGLKETAGECDRTLVQRLAEAERVSAEIDSRLVAGEAVLKRISEIAEAAAMPADRTAPKPQRPDLRSQASAAAARLKQMRDGAEEQAA</sequence>
<organism evidence="4 5">
    <name type="scientific">Rhodobium gokarnense</name>
    <dbReference type="NCBI Taxonomy" id="364296"/>
    <lineage>
        <taxon>Bacteria</taxon>
        <taxon>Pseudomonadati</taxon>
        <taxon>Pseudomonadota</taxon>
        <taxon>Alphaproteobacteria</taxon>
        <taxon>Hyphomicrobiales</taxon>
        <taxon>Rhodobiaceae</taxon>
        <taxon>Rhodobium</taxon>
    </lineage>
</organism>
<dbReference type="InterPro" id="IPR045531">
    <property type="entry name" value="DUF6468"/>
</dbReference>
<reference evidence="5" key="1">
    <citation type="submission" date="2023-07" db="EMBL/GenBank/DDBJ databases">
        <title>Genome sequencing of Purple Non-Sulfur Bacteria from various extreme environments.</title>
        <authorList>
            <person name="Mayer M."/>
        </authorList>
    </citation>
    <scope>NUCLEOTIDE SEQUENCE [LARGE SCALE GENOMIC DNA]</scope>
    <source>
        <strain evidence="5">DSM 17935</strain>
    </source>
</reference>
<keyword evidence="5" id="KW-1185">Reference proteome</keyword>
<feature type="region of interest" description="Disordered" evidence="1">
    <location>
        <begin position="110"/>
        <end position="148"/>
    </location>
</feature>
<dbReference type="Proteomes" id="UP001209755">
    <property type="component" value="Unassembled WGS sequence"/>
</dbReference>
<keyword evidence="2" id="KW-1133">Transmembrane helix</keyword>
<gene>
    <name evidence="4" type="ORF">M2319_002672</name>
</gene>
<feature type="domain" description="DUF6468" evidence="3">
    <location>
        <begin position="35"/>
        <end position="109"/>
    </location>
</feature>